<reference evidence="1 2" key="1">
    <citation type="journal article" date="2019" name="Commun. Biol.">
        <title>The bagworm genome reveals a unique fibroin gene that provides high tensile strength.</title>
        <authorList>
            <person name="Kono N."/>
            <person name="Nakamura H."/>
            <person name="Ohtoshi R."/>
            <person name="Tomita M."/>
            <person name="Numata K."/>
            <person name="Arakawa K."/>
        </authorList>
    </citation>
    <scope>NUCLEOTIDE SEQUENCE [LARGE SCALE GENOMIC DNA]</scope>
</reference>
<organism evidence="1 2">
    <name type="scientific">Eumeta variegata</name>
    <name type="common">Bagworm moth</name>
    <name type="synonym">Eumeta japonica</name>
    <dbReference type="NCBI Taxonomy" id="151549"/>
    <lineage>
        <taxon>Eukaryota</taxon>
        <taxon>Metazoa</taxon>
        <taxon>Ecdysozoa</taxon>
        <taxon>Arthropoda</taxon>
        <taxon>Hexapoda</taxon>
        <taxon>Insecta</taxon>
        <taxon>Pterygota</taxon>
        <taxon>Neoptera</taxon>
        <taxon>Endopterygota</taxon>
        <taxon>Lepidoptera</taxon>
        <taxon>Glossata</taxon>
        <taxon>Ditrysia</taxon>
        <taxon>Tineoidea</taxon>
        <taxon>Psychidae</taxon>
        <taxon>Oiketicinae</taxon>
        <taxon>Eumeta</taxon>
    </lineage>
</organism>
<comment type="caution">
    <text evidence="1">The sequence shown here is derived from an EMBL/GenBank/DDBJ whole genome shotgun (WGS) entry which is preliminary data.</text>
</comment>
<proteinExistence type="predicted"/>
<evidence type="ECO:0000313" key="2">
    <source>
        <dbReference type="Proteomes" id="UP000299102"/>
    </source>
</evidence>
<gene>
    <name evidence="1" type="ORF">EVAR_15802_1</name>
</gene>
<protein>
    <submittedName>
        <fullName evidence="1">Uncharacterized protein</fullName>
    </submittedName>
</protein>
<dbReference type="AlphaFoldDB" id="A0A4C1U073"/>
<accession>A0A4C1U073</accession>
<name>A0A4C1U073_EUMVA</name>
<sequence>MLHFSPRPPQRDAADKNISGTFTGRIQASTSGVVSFLKRFSFEDPLIPFDDESKVYLDPIDPTKQVYLIARYAQPGKIVYIDRFMLDPTCAVSELVKSEHPETATTSIRSVKTTNRYAPIHLK</sequence>
<keyword evidence="2" id="KW-1185">Reference proteome</keyword>
<dbReference type="EMBL" id="BGZK01000108">
    <property type="protein sequence ID" value="GBP19454.1"/>
    <property type="molecule type" value="Genomic_DNA"/>
</dbReference>
<dbReference type="Proteomes" id="UP000299102">
    <property type="component" value="Unassembled WGS sequence"/>
</dbReference>
<evidence type="ECO:0000313" key="1">
    <source>
        <dbReference type="EMBL" id="GBP19454.1"/>
    </source>
</evidence>